<proteinExistence type="predicted"/>
<dbReference type="Proteomes" id="UP001499841">
    <property type="component" value="Unassembled WGS sequence"/>
</dbReference>
<dbReference type="Pfam" id="PF12158">
    <property type="entry name" value="DUF3592"/>
    <property type="match status" value="1"/>
</dbReference>
<reference evidence="4" key="1">
    <citation type="journal article" date="2019" name="Int. J. Syst. Evol. Microbiol.">
        <title>The Global Catalogue of Microorganisms (GCM) 10K type strain sequencing project: providing services to taxonomists for standard genome sequencing and annotation.</title>
        <authorList>
            <consortium name="The Broad Institute Genomics Platform"/>
            <consortium name="The Broad Institute Genome Sequencing Center for Infectious Disease"/>
            <person name="Wu L."/>
            <person name="Ma J."/>
        </authorList>
    </citation>
    <scope>NUCLEOTIDE SEQUENCE [LARGE SCALE GENOMIC DNA]</scope>
    <source>
        <strain evidence="4">JCM 17459</strain>
    </source>
</reference>
<gene>
    <name evidence="3" type="ORF">GCM10022262_12750</name>
</gene>
<name>A0ABP8ESI6_9MICO</name>
<accession>A0ABP8ESI6</accession>
<dbReference type="EMBL" id="BAABBA010000005">
    <property type="protein sequence ID" value="GAA4286916.1"/>
    <property type="molecule type" value="Genomic_DNA"/>
</dbReference>
<comment type="caution">
    <text evidence="3">The sequence shown here is derived from an EMBL/GenBank/DDBJ whole genome shotgun (WGS) entry which is preliminary data.</text>
</comment>
<evidence type="ECO:0000259" key="2">
    <source>
        <dbReference type="Pfam" id="PF12158"/>
    </source>
</evidence>
<keyword evidence="1" id="KW-0472">Membrane</keyword>
<organism evidence="3 4">
    <name type="scientific">Georgenia daeguensis</name>
    <dbReference type="NCBI Taxonomy" id="908355"/>
    <lineage>
        <taxon>Bacteria</taxon>
        <taxon>Bacillati</taxon>
        <taxon>Actinomycetota</taxon>
        <taxon>Actinomycetes</taxon>
        <taxon>Micrococcales</taxon>
        <taxon>Bogoriellaceae</taxon>
        <taxon>Georgenia</taxon>
    </lineage>
</organism>
<keyword evidence="4" id="KW-1185">Reference proteome</keyword>
<keyword evidence="1" id="KW-1133">Transmembrane helix</keyword>
<feature type="domain" description="DUF3592" evidence="2">
    <location>
        <begin position="47"/>
        <end position="116"/>
    </location>
</feature>
<dbReference type="InterPro" id="IPR021994">
    <property type="entry name" value="DUF3592"/>
</dbReference>
<sequence>MHIAALILVGIGVLFVVAAATVKSFLITRKEQRCTATTDGEVVGFVRSGEMFYPVVRYVVDSRVYERRMPAAVNTRKVLYGGPFVRGTVDAGYDVGQRVRVRYDPETPTRWFVEGDTVTWTLVKVFAFVGAGLMVLGVVFAVASAVTTG</sequence>
<evidence type="ECO:0000313" key="3">
    <source>
        <dbReference type="EMBL" id="GAA4286916.1"/>
    </source>
</evidence>
<protein>
    <recommendedName>
        <fullName evidence="2">DUF3592 domain-containing protein</fullName>
    </recommendedName>
</protein>
<dbReference type="RefSeq" id="WP_345038959.1">
    <property type="nucleotide sequence ID" value="NZ_BAABBA010000005.1"/>
</dbReference>
<feature type="transmembrane region" description="Helical" evidence="1">
    <location>
        <begin position="125"/>
        <end position="146"/>
    </location>
</feature>
<keyword evidence="1" id="KW-0812">Transmembrane</keyword>
<evidence type="ECO:0000313" key="4">
    <source>
        <dbReference type="Proteomes" id="UP001499841"/>
    </source>
</evidence>
<evidence type="ECO:0000256" key="1">
    <source>
        <dbReference type="SAM" id="Phobius"/>
    </source>
</evidence>